<dbReference type="Pfam" id="PF11751">
    <property type="entry name" value="PorP_SprF"/>
    <property type="match status" value="1"/>
</dbReference>
<reference evidence="1 2" key="1">
    <citation type="submission" date="2018-07" db="EMBL/GenBank/DDBJ databases">
        <title>Genomic Encyclopedia of Type Strains, Phase IV (KMG-IV): sequencing the most valuable type-strain genomes for metagenomic binning, comparative biology and taxonomic classification.</title>
        <authorList>
            <person name="Goeker M."/>
        </authorList>
    </citation>
    <scope>NUCLEOTIDE SEQUENCE [LARGE SCALE GENOMIC DNA]</scope>
    <source>
        <strain evidence="1 2">DSM 4134</strain>
    </source>
</reference>
<gene>
    <name evidence="1" type="ORF">C7460_113102</name>
</gene>
<dbReference type="OrthoDB" id="1186563at2"/>
<accession>A0A3D9L0S7</accession>
<dbReference type="EMBL" id="QREG01000013">
    <property type="protein sequence ID" value="RED97053.1"/>
    <property type="molecule type" value="Genomic_DNA"/>
</dbReference>
<evidence type="ECO:0000313" key="1">
    <source>
        <dbReference type="EMBL" id="RED97053.1"/>
    </source>
</evidence>
<sequence>MVFGCWSPNTAHAQDPQFSQYYAAPMYLNPGLVGINQKGRAGINYRNQWPQIDANYRTYSFYIDYFFEEEYSALGLIVNRDEEGIAGLQSTNIGLQYAYQVNLTYDWTFRPGVEVSYYWRDINFSELTFGDQFDNTGQVRPVSSEAFNTGMNAQFVDLAFGGVLYNGKMWAGAAMHHVLEPNQSLAGGESPLPRKFSLHGGYKILFSDINPKARRPEKGRERSFTPSINYKQQGSFKQLDAGIYFTLEPVLLGAWYRGIPIDGFTGTKNSESIISMIGFNTGDLTIGYSFDYTISDLGIGSGGAHEVSIIYAFSLADPRKPSREVRELRCPVPFLF</sequence>
<dbReference type="NCBIfam" id="TIGR03519">
    <property type="entry name" value="T9SS_PorP_fam"/>
    <property type="match status" value="1"/>
</dbReference>
<dbReference type="Proteomes" id="UP000256779">
    <property type="component" value="Unassembled WGS sequence"/>
</dbReference>
<keyword evidence="2" id="KW-1185">Reference proteome</keyword>
<dbReference type="AlphaFoldDB" id="A0A3D9L0S7"/>
<dbReference type="InterPro" id="IPR019861">
    <property type="entry name" value="PorP/SprF_Bacteroidetes"/>
</dbReference>
<evidence type="ECO:0000313" key="2">
    <source>
        <dbReference type="Proteomes" id="UP000256779"/>
    </source>
</evidence>
<name>A0A3D9L0S7_MARFU</name>
<protein>
    <submittedName>
        <fullName evidence="1">Type IX secretion system PorP/SprF family membrane protein</fullName>
    </submittedName>
</protein>
<proteinExistence type="predicted"/>
<organism evidence="1 2">
    <name type="scientific">Marinoscillum furvescens DSM 4134</name>
    <dbReference type="NCBI Taxonomy" id="1122208"/>
    <lineage>
        <taxon>Bacteria</taxon>
        <taxon>Pseudomonadati</taxon>
        <taxon>Bacteroidota</taxon>
        <taxon>Cytophagia</taxon>
        <taxon>Cytophagales</taxon>
        <taxon>Reichenbachiellaceae</taxon>
        <taxon>Marinoscillum</taxon>
    </lineage>
</organism>
<comment type="caution">
    <text evidence="1">The sequence shown here is derived from an EMBL/GenBank/DDBJ whole genome shotgun (WGS) entry which is preliminary data.</text>
</comment>